<organism evidence="2 5">
    <name type="scientific">Rotaria magnacalcarata</name>
    <dbReference type="NCBI Taxonomy" id="392030"/>
    <lineage>
        <taxon>Eukaryota</taxon>
        <taxon>Metazoa</taxon>
        <taxon>Spiralia</taxon>
        <taxon>Gnathifera</taxon>
        <taxon>Rotifera</taxon>
        <taxon>Eurotatoria</taxon>
        <taxon>Bdelloidea</taxon>
        <taxon>Philodinida</taxon>
        <taxon>Philodinidae</taxon>
        <taxon>Rotaria</taxon>
    </lineage>
</organism>
<evidence type="ECO:0000256" key="1">
    <source>
        <dbReference type="SAM" id="MobiDB-lite"/>
    </source>
</evidence>
<feature type="region of interest" description="Disordered" evidence="1">
    <location>
        <begin position="1"/>
        <end position="28"/>
    </location>
</feature>
<dbReference type="EMBL" id="CAJOBJ010047988">
    <property type="protein sequence ID" value="CAF4360177.1"/>
    <property type="molecule type" value="Genomic_DNA"/>
</dbReference>
<evidence type="ECO:0000313" key="3">
    <source>
        <dbReference type="EMBL" id="CAF4235082.1"/>
    </source>
</evidence>
<proteinExistence type="predicted"/>
<dbReference type="EMBL" id="CAJOBH010023408">
    <property type="protein sequence ID" value="CAF4235082.1"/>
    <property type="molecule type" value="Genomic_DNA"/>
</dbReference>
<feature type="non-terminal residue" evidence="2">
    <location>
        <position position="99"/>
    </location>
</feature>
<dbReference type="AlphaFoldDB" id="A0A8S2SM69"/>
<evidence type="ECO:0000313" key="5">
    <source>
        <dbReference type="Proteomes" id="UP000681967"/>
    </source>
</evidence>
<dbReference type="EMBL" id="CAJOBH010023302">
    <property type="protein sequence ID" value="CAF4234440.1"/>
    <property type="molecule type" value="Genomic_DNA"/>
</dbReference>
<gene>
    <name evidence="2" type="ORF">BYL167_LOCUS24916</name>
    <name evidence="3" type="ORF">BYL167_LOCUS24941</name>
    <name evidence="4" type="ORF">GIL414_LOCUS28366</name>
</gene>
<feature type="non-terminal residue" evidence="2">
    <location>
        <position position="1"/>
    </location>
</feature>
<evidence type="ECO:0000313" key="2">
    <source>
        <dbReference type="EMBL" id="CAF4234440.1"/>
    </source>
</evidence>
<dbReference type="Proteomes" id="UP000681967">
    <property type="component" value="Unassembled WGS sequence"/>
</dbReference>
<protein>
    <submittedName>
        <fullName evidence="2">Uncharacterized protein</fullName>
    </submittedName>
</protein>
<dbReference type="Proteomes" id="UP000681720">
    <property type="component" value="Unassembled WGS sequence"/>
</dbReference>
<name>A0A8S2SM69_9BILA</name>
<accession>A0A8S2SM69</accession>
<evidence type="ECO:0000313" key="4">
    <source>
        <dbReference type="EMBL" id="CAF4360177.1"/>
    </source>
</evidence>
<reference evidence="2" key="1">
    <citation type="submission" date="2021-02" db="EMBL/GenBank/DDBJ databases">
        <authorList>
            <person name="Nowell W R."/>
        </authorList>
    </citation>
    <scope>NUCLEOTIDE SEQUENCE</scope>
</reference>
<sequence length="99" mass="10973">HPFDQVQSNHSHNLDYTTSSPPFSDNQISQSYNSLVRSSGVNIDESTTPLSHPYGAYAEYAASYYSRHAMVLDPESLQLYRSGLLSSDPASTAAFRVNR</sequence>
<comment type="caution">
    <text evidence="2">The sequence shown here is derived from an EMBL/GenBank/DDBJ whole genome shotgun (WGS) entry which is preliminary data.</text>
</comment>